<sequence length="124" mass="14015">MFASKMWSASVGGMSRTAPMARLAPTGCRSFSQIEMVTPAPQGIRLPFLNPMIVPNRCPSVITPSRLPNVIEQEKKTVIGDDGQNGVNMELTSKVRKRALKMKKHKWKKLKKRDRQERIRLGKI</sequence>
<proteinExistence type="predicted"/>
<accession>A0A2P6MT25</accession>
<evidence type="ECO:0000256" key="1">
    <source>
        <dbReference type="SAM" id="MobiDB-lite"/>
    </source>
</evidence>
<evidence type="ECO:0000313" key="4">
    <source>
        <dbReference type="Proteomes" id="UP000241769"/>
    </source>
</evidence>
<feature type="region of interest" description="Disordered" evidence="1">
    <location>
        <begin position="101"/>
        <end position="124"/>
    </location>
</feature>
<keyword evidence="4" id="KW-1185">Reference proteome</keyword>
<organism evidence="3 4">
    <name type="scientific">Planoprotostelium fungivorum</name>
    <dbReference type="NCBI Taxonomy" id="1890364"/>
    <lineage>
        <taxon>Eukaryota</taxon>
        <taxon>Amoebozoa</taxon>
        <taxon>Evosea</taxon>
        <taxon>Variosea</taxon>
        <taxon>Cavosteliida</taxon>
        <taxon>Cavosteliaceae</taxon>
        <taxon>Planoprotostelium</taxon>
    </lineage>
</organism>
<dbReference type="SMART" id="SM01155">
    <property type="entry name" value="DUF1713"/>
    <property type="match status" value="1"/>
</dbReference>
<reference evidence="3 4" key="1">
    <citation type="journal article" date="2018" name="Genome Biol. Evol.">
        <title>Multiple Roots of Fruiting Body Formation in Amoebozoa.</title>
        <authorList>
            <person name="Hillmann F."/>
            <person name="Forbes G."/>
            <person name="Novohradska S."/>
            <person name="Ferling I."/>
            <person name="Riege K."/>
            <person name="Groth M."/>
            <person name="Westermann M."/>
            <person name="Marz M."/>
            <person name="Spaller T."/>
            <person name="Winckler T."/>
            <person name="Schaap P."/>
            <person name="Glockner G."/>
        </authorList>
    </citation>
    <scope>NUCLEOTIDE SEQUENCE [LARGE SCALE GENOMIC DNA]</scope>
    <source>
        <strain evidence="3 4">Jena</strain>
    </source>
</reference>
<dbReference type="InterPro" id="IPR013177">
    <property type="entry name" value="Ribosomal_mS38_C"/>
</dbReference>
<dbReference type="EMBL" id="MDYQ01000439">
    <property type="protein sequence ID" value="PRP74861.1"/>
    <property type="molecule type" value="Genomic_DNA"/>
</dbReference>
<comment type="caution">
    <text evidence="3">The sequence shown here is derived from an EMBL/GenBank/DDBJ whole genome shotgun (WGS) entry which is preliminary data.</text>
</comment>
<dbReference type="AlphaFoldDB" id="A0A2P6MT25"/>
<gene>
    <name evidence="3" type="ORF">PROFUN_09561</name>
</gene>
<protein>
    <recommendedName>
        <fullName evidence="2">Ribosomal protein mS38 C-terminal domain-containing protein</fullName>
    </recommendedName>
</protein>
<feature type="compositionally biased region" description="Basic residues" evidence="1">
    <location>
        <begin position="101"/>
        <end position="113"/>
    </location>
</feature>
<feature type="domain" description="Ribosomal protein mS38 C-terminal" evidence="2">
    <location>
        <begin position="90"/>
        <end position="123"/>
    </location>
</feature>
<dbReference type="InParanoid" id="A0A2P6MT25"/>
<dbReference type="Proteomes" id="UP000241769">
    <property type="component" value="Unassembled WGS sequence"/>
</dbReference>
<dbReference type="Pfam" id="PF08213">
    <property type="entry name" value="COX24_C"/>
    <property type="match status" value="1"/>
</dbReference>
<evidence type="ECO:0000313" key="3">
    <source>
        <dbReference type="EMBL" id="PRP74861.1"/>
    </source>
</evidence>
<feature type="compositionally biased region" description="Basic and acidic residues" evidence="1">
    <location>
        <begin position="114"/>
        <end position="124"/>
    </location>
</feature>
<name>A0A2P6MT25_9EUKA</name>
<evidence type="ECO:0000259" key="2">
    <source>
        <dbReference type="SMART" id="SM01155"/>
    </source>
</evidence>